<evidence type="ECO:0000256" key="1">
    <source>
        <dbReference type="ARBA" id="ARBA00001954"/>
    </source>
</evidence>
<evidence type="ECO:0000256" key="7">
    <source>
        <dbReference type="ARBA" id="ARBA00023004"/>
    </source>
</evidence>
<protein>
    <submittedName>
        <fullName evidence="11">3,4-dihydroxyphenylacetate 2,3-dioxygenase</fullName>
        <ecNumber evidence="11">1.13.11.15</ecNumber>
    </submittedName>
</protein>
<keyword evidence="6 8" id="KW-0560">Oxidoreductase</keyword>
<keyword evidence="3" id="KW-0479">Metal-binding</keyword>
<dbReference type="PANTHER" id="PTHR21366">
    <property type="entry name" value="GLYOXALASE FAMILY PROTEIN"/>
    <property type="match status" value="1"/>
</dbReference>
<evidence type="ECO:0000259" key="10">
    <source>
        <dbReference type="PROSITE" id="PS51819"/>
    </source>
</evidence>
<dbReference type="Pfam" id="PF00903">
    <property type="entry name" value="Glyoxalase"/>
    <property type="match status" value="2"/>
</dbReference>
<dbReference type="EMBL" id="CP132508">
    <property type="protein sequence ID" value="WPD18573.1"/>
    <property type="molecule type" value="Genomic_DNA"/>
</dbReference>
<comment type="similarity">
    <text evidence="2 8">Belongs to the extradiol ring-cleavage dioxygenase family.</text>
</comment>
<name>A0ABZ0QQC0_9FIRM</name>
<evidence type="ECO:0000256" key="3">
    <source>
        <dbReference type="ARBA" id="ARBA00022723"/>
    </source>
</evidence>
<sequence>MVDMRWQRPPFDIVRAAHAELLVSDLEASRRFYVDLLGFVVTAEEPGALYLRGYEEQVHHSLVLRQLPAAGGPAAGGGPGPARRPEAQAPDGGRHGPISPGGRGEPGAGLTSAPGQVLPGTTQGHVLPAAPPGRGLPDAAEGQVLPAVAPGQALPAAAHLAYRVAGEDDLDRLAAFFQERGCRFTWLEPGDEPGQGRALRVQDPLGFPVEFFCRMERAERLLQRFDRYRGAHILRLDHFNLHVPDVQAAYDHYKALGFRCSEYTATDPPGPDERLWAAWMYRKPNVHDVALMNGDGPRLHHLGFWVSDTQSVLRACDILAAAGWADAIERGPGRHGLSNAFFVYLRDPDGHRIELYTCDYYTGDPDFEPIRWSVNDPRRGTFWGHAAPASWFEESSRVLDLDGRPVPVEPAKLRERPQTVT</sequence>
<dbReference type="InterPro" id="IPR004360">
    <property type="entry name" value="Glyas_Fos-R_dOase_dom"/>
</dbReference>
<organism evidence="11 12">
    <name type="scientific">Thermaerobacter composti</name>
    <dbReference type="NCBI Taxonomy" id="554949"/>
    <lineage>
        <taxon>Bacteria</taxon>
        <taxon>Bacillati</taxon>
        <taxon>Bacillota</taxon>
        <taxon>Clostridia</taxon>
        <taxon>Eubacteriales</taxon>
        <taxon>Clostridiales Family XVII. Incertae Sedis</taxon>
        <taxon>Thermaerobacter</taxon>
    </lineage>
</organism>
<keyword evidence="12" id="KW-1185">Reference proteome</keyword>
<evidence type="ECO:0000256" key="5">
    <source>
        <dbReference type="ARBA" id="ARBA00022964"/>
    </source>
</evidence>
<evidence type="ECO:0000313" key="11">
    <source>
        <dbReference type="EMBL" id="WPD18573.1"/>
    </source>
</evidence>
<dbReference type="PROSITE" id="PS51819">
    <property type="entry name" value="VOC"/>
    <property type="match status" value="2"/>
</dbReference>
<dbReference type="InterPro" id="IPR050383">
    <property type="entry name" value="GlyoxalaseI/FosfomycinResist"/>
</dbReference>
<dbReference type="PROSITE" id="PS00082">
    <property type="entry name" value="EXTRADIOL_DIOXYGENAS"/>
    <property type="match status" value="1"/>
</dbReference>
<dbReference type="GO" id="GO:0008687">
    <property type="term" value="F:3,4-dihydroxyphenylacetate 2,3-dioxygenase activity"/>
    <property type="evidence" value="ECO:0007669"/>
    <property type="project" value="UniProtKB-EC"/>
</dbReference>
<dbReference type="Gene3D" id="3.10.180.10">
    <property type="entry name" value="2,3-Dihydroxybiphenyl 1,2-Dioxygenase, domain 1"/>
    <property type="match status" value="3"/>
</dbReference>
<evidence type="ECO:0000256" key="6">
    <source>
        <dbReference type="ARBA" id="ARBA00023002"/>
    </source>
</evidence>
<accession>A0ABZ0QQC0</accession>
<evidence type="ECO:0000256" key="2">
    <source>
        <dbReference type="ARBA" id="ARBA00008784"/>
    </source>
</evidence>
<dbReference type="InterPro" id="IPR000486">
    <property type="entry name" value="Xdiol_ring_cleave_dOase_1/2"/>
</dbReference>
<dbReference type="InterPro" id="IPR044904">
    <property type="entry name" value="HPCD_C_sf"/>
</dbReference>
<proteinExistence type="inferred from homology"/>
<comment type="cofactor">
    <cofactor evidence="1 8">
        <name>Fe(2+)</name>
        <dbReference type="ChEBI" id="CHEBI:29033"/>
    </cofactor>
</comment>
<feature type="domain" description="VOC" evidence="10">
    <location>
        <begin position="235"/>
        <end position="358"/>
    </location>
</feature>
<keyword evidence="7 8" id="KW-0408">Iron</keyword>
<evidence type="ECO:0000256" key="8">
    <source>
        <dbReference type="RuleBase" id="RU000683"/>
    </source>
</evidence>
<evidence type="ECO:0000313" key="12">
    <source>
        <dbReference type="Proteomes" id="UP001304683"/>
    </source>
</evidence>
<dbReference type="EC" id="1.13.11.15" evidence="11"/>
<evidence type="ECO:0000256" key="4">
    <source>
        <dbReference type="ARBA" id="ARBA00022797"/>
    </source>
</evidence>
<dbReference type="InterPro" id="IPR037523">
    <property type="entry name" value="VOC_core"/>
</dbReference>
<dbReference type="RefSeq" id="WP_318750396.1">
    <property type="nucleotide sequence ID" value="NZ_CP132508.1"/>
</dbReference>
<keyword evidence="4 8" id="KW-0058">Aromatic hydrocarbons catabolism</keyword>
<dbReference type="InterPro" id="IPR029068">
    <property type="entry name" value="Glyas_Bleomycin-R_OHBP_Dase"/>
</dbReference>
<dbReference type="Gene3D" id="4.10.1270.10">
    <property type="entry name" value="homoprotocatechuate 2,3-dioxygenase domains"/>
    <property type="match status" value="1"/>
</dbReference>
<keyword evidence="5 8" id="KW-0223">Dioxygenase</keyword>
<gene>
    <name evidence="11" type="primary">hpaD</name>
    <name evidence="11" type="ORF">Q5761_09425</name>
</gene>
<dbReference type="InterPro" id="IPR011981">
    <property type="entry name" value="DHPA_dOase_Mn/Fe"/>
</dbReference>
<evidence type="ECO:0000256" key="9">
    <source>
        <dbReference type="SAM" id="MobiDB-lite"/>
    </source>
</evidence>
<feature type="region of interest" description="Disordered" evidence="9">
    <location>
        <begin position="69"/>
        <end position="140"/>
    </location>
</feature>
<dbReference type="NCBIfam" id="TIGR02295">
    <property type="entry name" value="HpaD"/>
    <property type="match status" value="1"/>
</dbReference>
<dbReference type="SUPFAM" id="SSF54593">
    <property type="entry name" value="Glyoxalase/Bleomycin resistance protein/Dihydroxybiphenyl dioxygenase"/>
    <property type="match status" value="2"/>
</dbReference>
<dbReference type="Proteomes" id="UP001304683">
    <property type="component" value="Chromosome"/>
</dbReference>
<reference evidence="11 12" key="1">
    <citation type="submission" date="2023-08" db="EMBL/GenBank/DDBJ databases">
        <title>Genome sequence of Thermaerobacter compostii strain Ins1, a spore-forming filamentous bacterium isolated from a deep geothermal reservoir.</title>
        <authorList>
            <person name="Bregnard D."/>
            <person name="Gonzalez D."/>
            <person name="Junier P."/>
        </authorList>
    </citation>
    <scope>NUCLEOTIDE SEQUENCE [LARGE SCALE GENOMIC DNA]</scope>
    <source>
        <strain evidence="11 12">Ins1</strain>
    </source>
</reference>
<feature type="domain" description="VOC" evidence="10">
    <location>
        <begin position="15"/>
        <end position="214"/>
    </location>
</feature>